<dbReference type="PANTHER" id="PTHR39426:SF1">
    <property type="entry name" value="HOMOLOGY TO DEATH-ON-CURING PROTEIN OF PHAGE P1"/>
    <property type="match status" value="1"/>
</dbReference>
<dbReference type="OrthoDB" id="9802752at2"/>
<dbReference type="PANTHER" id="PTHR39426">
    <property type="entry name" value="HOMOLOGY TO DEATH-ON-CURING PROTEIN OF PHAGE P1"/>
    <property type="match status" value="1"/>
</dbReference>
<sequence length="133" mass="15384">MEPEWLDRIVVDSFHYQQIREHGGAHGLRDEGLLELALNRPIQLWQYGDPKPDICAMAAAYAFGLAKNHPFFDGNKRTAVIACEVFLILNGYQFTIGEVEKYPHYLALASGEHSEESFLNWLREHTEKRMKHE</sequence>
<keyword evidence="3" id="KW-1185">Reference proteome</keyword>
<dbReference type="Proteomes" id="UP000239907">
    <property type="component" value="Unassembled WGS sequence"/>
</dbReference>
<name>A0A2S7TWX9_9BACT</name>
<organism evidence="2 3">
    <name type="scientific">Rubritalea profundi</name>
    <dbReference type="NCBI Taxonomy" id="1658618"/>
    <lineage>
        <taxon>Bacteria</taxon>
        <taxon>Pseudomonadati</taxon>
        <taxon>Verrucomicrobiota</taxon>
        <taxon>Verrucomicrobiia</taxon>
        <taxon>Verrucomicrobiales</taxon>
        <taxon>Rubritaleaceae</taxon>
        <taxon>Rubritalea</taxon>
    </lineage>
</organism>
<dbReference type="InterPro" id="IPR053737">
    <property type="entry name" value="Type_II_TA_Toxin"/>
</dbReference>
<reference evidence="2 3" key="1">
    <citation type="submission" date="2016-12" db="EMBL/GenBank/DDBJ databases">
        <title>Study of bacterial adaptation to deep sea.</title>
        <authorList>
            <person name="Song J."/>
            <person name="Yoshizawa S."/>
            <person name="Kogure K."/>
        </authorList>
    </citation>
    <scope>NUCLEOTIDE SEQUENCE [LARGE SCALE GENOMIC DNA]</scope>
    <source>
        <strain evidence="2 3">SAORIC-165</strain>
    </source>
</reference>
<protein>
    <recommendedName>
        <fullName evidence="1">Fido domain-containing protein</fullName>
    </recommendedName>
</protein>
<evidence type="ECO:0000313" key="3">
    <source>
        <dbReference type="Proteomes" id="UP000239907"/>
    </source>
</evidence>
<feature type="domain" description="Fido" evidence="1">
    <location>
        <begin position="6"/>
        <end position="124"/>
    </location>
</feature>
<dbReference type="InterPro" id="IPR006440">
    <property type="entry name" value="Doc"/>
</dbReference>
<evidence type="ECO:0000259" key="1">
    <source>
        <dbReference type="PROSITE" id="PS51459"/>
    </source>
</evidence>
<dbReference type="GO" id="GO:0016301">
    <property type="term" value="F:kinase activity"/>
    <property type="evidence" value="ECO:0007669"/>
    <property type="project" value="InterPro"/>
</dbReference>
<dbReference type="Gene3D" id="1.20.120.1870">
    <property type="entry name" value="Fic/DOC protein, Fido domain"/>
    <property type="match status" value="1"/>
</dbReference>
<dbReference type="RefSeq" id="WP_105041739.1">
    <property type="nucleotide sequence ID" value="NZ_MQWA01000001.1"/>
</dbReference>
<dbReference type="SUPFAM" id="SSF140931">
    <property type="entry name" value="Fic-like"/>
    <property type="match status" value="1"/>
</dbReference>
<evidence type="ECO:0000313" key="2">
    <source>
        <dbReference type="EMBL" id="PQJ27255.1"/>
    </source>
</evidence>
<dbReference type="NCBIfam" id="TIGR01550">
    <property type="entry name" value="DOC_P1"/>
    <property type="match status" value="1"/>
</dbReference>
<comment type="caution">
    <text evidence="2">The sequence shown here is derived from an EMBL/GenBank/DDBJ whole genome shotgun (WGS) entry which is preliminary data.</text>
</comment>
<accession>A0A2S7TWX9</accession>
<dbReference type="InterPro" id="IPR003812">
    <property type="entry name" value="Fido"/>
</dbReference>
<dbReference type="AlphaFoldDB" id="A0A2S7TWX9"/>
<dbReference type="PIRSF" id="PIRSF018297">
    <property type="entry name" value="Doc"/>
    <property type="match status" value="1"/>
</dbReference>
<proteinExistence type="predicted"/>
<dbReference type="EMBL" id="MQWA01000001">
    <property type="protein sequence ID" value="PQJ27255.1"/>
    <property type="molecule type" value="Genomic_DNA"/>
</dbReference>
<gene>
    <name evidence="2" type="ORF">BSZ32_01255</name>
</gene>
<dbReference type="Pfam" id="PF02661">
    <property type="entry name" value="Fic"/>
    <property type="match status" value="1"/>
</dbReference>
<dbReference type="InterPro" id="IPR036597">
    <property type="entry name" value="Fido-like_dom_sf"/>
</dbReference>
<dbReference type="PROSITE" id="PS51459">
    <property type="entry name" value="FIDO"/>
    <property type="match status" value="1"/>
</dbReference>